<protein>
    <submittedName>
        <fullName evidence="2">Uncharacterized protein</fullName>
    </submittedName>
</protein>
<dbReference type="Proteomes" id="UP000027002">
    <property type="component" value="Chromosome 1"/>
</dbReference>
<dbReference type="GeneID" id="66060819"/>
<feature type="transmembrane region" description="Helical" evidence="1">
    <location>
        <begin position="36"/>
        <end position="67"/>
    </location>
</feature>
<reference evidence="2" key="1">
    <citation type="submission" date="2020-03" db="EMBL/GenBank/DDBJ databases">
        <title>A mixture of massive structural variations and highly conserved coding sequences in Ustilaginoidea virens genome.</title>
        <authorList>
            <person name="Zhang K."/>
            <person name="Zhao Z."/>
            <person name="Zhang Z."/>
            <person name="Li Y."/>
            <person name="Hsiang T."/>
            <person name="Sun W."/>
        </authorList>
    </citation>
    <scope>NUCLEOTIDE SEQUENCE</scope>
    <source>
        <strain evidence="2">UV-8b</strain>
    </source>
</reference>
<dbReference type="EMBL" id="CP072753">
    <property type="protein sequence ID" value="QUC15800.1"/>
    <property type="molecule type" value="Genomic_DNA"/>
</dbReference>
<dbReference type="KEGG" id="uvi:66060819"/>
<evidence type="ECO:0000313" key="3">
    <source>
        <dbReference type="Proteomes" id="UP000027002"/>
    </source>
</evidence>
<evidence type="ECO:0000313" key="2">
    <source>
        <dbReference type="EMBL" id="QUC15800.1"/>
    </source>
</evidence>
<sequence length="68" mass="7096">MPPAGGAGRARTWTRAVDAPAGPGSQCLGSEFAPPWLLFFIIIIITTTTITTTTTTTIIIIIIAIALL</sequence>
<name>A0A8E5HI14_USTVR</name>
<organism evidence="2 3">
    <name type="scientific">Ustilaginoidea virens</name>
    <name type="common">Rice false smut fungus</name>
    <name type="synonym">Villosiclava virens</name>
    <dbReference type="NCBI Taxonomy" id="1159556"/>
    <lineage>
        <taxon>Eukaryota</taxon>
        <taxon>Fungi</taxon>
        <taxon>Dikarya</taxon>
        <taxon>Ascomycota</taxon>
        <taxon>Pezizomycotina</taxon>
        <taxon>Sordariomycetes</taxon>
        <taxon>Hypocreomycetidae</taxon>
        <taxon>Hypocreales</taxon>
        <taxon>Clavicipitaceae</taxon>
        <taxon>Ustilaginoidea</taxon>
    </lineage>
</organism>
<dbReference type="RefSeq" id="XP_042993473.1">
    <property type="nucleotide sequence ID" value="XM_043137539.1"/>
</dbReference>
<accession>A0A8E5HI14</accession>
<dbReference type="AlphaFoldDB" id="A0A8E5HI14"/>
<keyword evidence="1" id="KW-0472">Membrane</keyword>
<proteinExistence type="predicted"/>
<gene>
    <name evidence="2" type="ORF">UV8b_00041</name>
</gene>
<keyword evidence="3" id="KW-1185">Reference proteome</keyword>
<keyword evidence="1" id="KW-0812">Transmembrane</keyword>
<keyword evidence="1" id="KW-1133">Transmembrane helix</keyword>
<evidence type="ECO:0000256" key="1">
    <source>
        <dbReference type="SAM" id="Phobius"/>
    </source>
</evidence>